<evidence type="ECO:0000256" key="2">
    <source>
        <dbReference type="ARBA" id="ARBA00022617"/>
    </source>
</evidence>
<keyword evidence="5 7" id="KW-0408">Iron</keyword>
<dbReference type="Proteomes" id="UP000682733">
    <property type="component" value="Unassembled WGS sequence"/>
</dbReference>
<keyword evidence="3 7" id="KW-0479">Metal-binding</keyword>
<dbReference type="InterPro" id="IPR002401">
    <property type="entry name" value="Cyt_P450_E_grp-I"/>
</dbReference>
<dbReference type="EMBL" id="CAJNOK010006537">
    <property type="protein sequence ID" value="CAF1006904.1"/>
    <property type="molecule type" value="Genomic_DNA"/>
</dbReference>
<evidence type="ECO:0000256" key="6">
    <source>
        <dbReference type="ARBA" id="ARBA00023033"/>
    </source>
</evidence>
<comment type="caution">
    <text evidence="11">The sequence shown here is derived from an EMBL/GenBank/DDBJ whole genome shotgun (WGS) entry which is preliminary data.</text>
</comment>
<evidence type="ECO:0000313" key="12">
    <source>
        <dbReference type="Proteomes" id="UP000682733"/>
    </source>
</evidence>
<dbReference type="PROSITE" id="PS00086">
    <property type="entry name" value="CYTOCHROME_P450"/>
    <property type="match status" value="1"/>
</dbReference>
<keyword evidence="9" id="KW-0812">Transmembrane</keyword>
<dbReference type="GO" id="GO:0005506">
    <property type="term" value="F:iron ion binding"/>
    <property type="evidence" value="ECO:0007669"/>
    <property type="project" value="InterPro"/>
</dbReference>
<keyword evidence="2 7" id="KW-0349">Heme</keyword>
<dbReference type="InterPro" id="IPR050196">
    <property type="entry name" value="Cytochrome_P450_Monoox"/>
</dbReference>
<name>A0A8S2ITU1_9BILA</name>
<comment type="similarity">
    <text evidence="1 8">Belongs to the cytochrome P450 family.</text>
</comment>
<dbReference type="PRINTS" id="PR00385">
    <property type="entry name" value="P450"/>
</dbReference>
<sequence length="522" mass="59755">MILSVLLSSIAILLIVIYFYIKWKYYTVRGTVPGLEPEFLYGNLRQLGILSSNKELIDSYTHGCERMQKLYGDVFQLWIGINHYYVFCHPNHAQEIYTNRNIFDRAEVRTKTFGLLTKHALVTLIGPKYKRHAKAVLPMLKKHKFMSQLPIMISSVDKLIAIWKQRYTNKDSTICTCLVTDNQQLMLDMFTLIAFDYDCGNLNNLLKSATLPNIEDKPALSDLGNALTIWLNALKRITINGMPAIINYYLLKFDKIYQNAIKTLENYSYKIISKCQQETNLNDKAINLVASLVSSLQKNEAAEMLKREEDKIGLTKQELLDEVLSLLLGGYETTSTIISWFIYYVSKNPEVQQKMKEELKRNGITKETSLDNDNLLHKCEYIDCVINETLRIAPLAVGSFRTLIKDAIVDGVKLRRGETVLSAFGLMQRDPRYWKLDPTQFIPERFYGIDAPDRNHHPFAFMPFGGGHRACAGQDAARLELKVIVTRLMQFVTFIDAPGNNGGHCQRMSIMPKELAVSIKFD</sequence>
<feature type="binding site" description="axial binding residue" evidence="7">
    <location>
        <position position="471"/>
    </location>
    <ligand>
        <name>heme</name>
        <dbReference type="ChEBI" id="CHEBI:30413"/>
    </ligand>
    <ligandPart>
        <name>Fe</name>
        <dbReference type="ChEBI" id="CHEBI:18248"/>
    </ligandPart>
</feature>
<dbReference type="GO" id="GO:0004497">
    <property type="term" value="F:monooxygenase activity"/>
    <property type="evidence" value="ECO:0007669"/>
    <property type="project" value="UniProtKB-KW"/>
</dbReference>
<dbReference type="InterPro" id="IPR036396">
    <property type="entry name" value="Cyt_P450_sf"/>
</dbReference>
<evidence type="ECO:0000256" key="7">
    <source>
        <dbReference type="PIRSR" id="PIRSR602401-1"/>
    </source>
</evidence>
<dbReference type="InterPro" id="IPR001128">
    <property type="entry name" value="Cyt_P450"/>
</dbReference>
<dbReference type="PANTHER" id="PTHR24291">
    <property type="entry name" value="CYTOCHROME P450 FAMILY 4"/>
    <property type="match status" value="1"/>
</dbReference>
<comment type="cofactor">
    <cofactor evidence="7">
        <name>heme</name>
        <dbReference type="ChEBI" id="CHEBI:30413"/>
    </cofactor>
</comment>
<organism evidence="11 12">
    <name type="scientific">Didymodactylos carnosus</name>
    <dbReference type="NCBI Taxonomy" id="1234261"/>
    <lineage>
        <taxon>Eukaryota</taxon>
        <taxon>Metazoa</taxon>
        <taxon>Spiralia</taxon>
        <taxon>Gnathifera</taxon>
        <taxon>Rotifera</taxon>
        <taxon>Eurotatoria</taxon>
        <taxon>Bdelloidea</taxon>
        <taxon>Philodinida</taxon>
        <taxon>Philodinidae</taxon>
        <taxon>Didymodactylos</taxon>
    </lineage>
</organism>
<dbReference type="CDD" id="cd00302">
    <property type="entry name" value="cytochrome_P450"/>
    <property type="match status" value="1"/>
</dbReference>
<dbReference type="SUPFAM" id="SSF48264">
    <property type="entry name" value="Cytochrome P450"/>
    <property type="match status" value="1"/>
</dbReference>
<evidence type="ECO:0008006" key="13">
    <source>
        <dbReference type="Google" id="ProtNLM"/>
    </source>
</evidence>
<evidence type="ECO:0000256" key="4">
    <source>
        <dbReference type="ARBA" id="ARBA00023002"/>
    </source>
</evidence>
<evidence type="ECO:0000256" key="9">
    <source>
        <dbReference type="SAM" id="Phobius"/>
    </source>
</evidence>
<keyword evidence="4 8" id="KW-0560">Oxidoreductase</keyword>
<feature type="transmembrane region" description="Helical" evidence="9">
    <location>
        <begin position="6"/>
        <end position="21"/>
    </location>
</feature>
<proteinExistence type="inferred from homology"/>
<dbReference type="Pfam" id="PF00067">
    <property type="entry name" value="p450"/>
    <property type="match status" value="1"/>
</dbReference>
<reference evidence="11" key="1">
    <citation type="submission" date="2021-02" db="EMBL/GenBank/DDBJ databases">
        <authorList>
            <person name="Nowell W R."/>
        </authorList>
    </citation>
    <scope>NUCLEOTIDE SEQUENCE</scope>
</reference>
<evidence type="ECO:0000256" key="3">
    <source>
        <dbReference type="ARBA" id="ARBA00022723"/>
    </source>
</evidence>
<evidence type="ECO:0000256" key="8">
    <source>
        <dbReference type="RuleBase" id="RU000461"/>
    </source>
</evidence>
<dbReference type="PRINTS" id="PR00463">
    <property type="entry name" value="EP450I"/>
</dbReference>
<evidence type="ECO:0000313" key="11">
    <source>
        <dbReference type="EMBL" id="CAF3775991.1"/>
    </source>
</evidence>
<protein>
    <recommendedName>
        <fullName evidence="13">Cytochrome P450</fullName>
    </recommendedName>
</protein>
<accession>A0A8S2ITU1</accession>
<keyword evidence="9" id="KW-1133">Transmembrane helix</keyword>
<gene>
    <name evidence="10" type="ORF">OVA965_LOCUS14842</name>
    <name evidence="11" type="ORF">TMI583_LOCUS14848</name>
</gene>
<dbReference type="InterPro" id="IPR017972">
    <property type="entry name" value="Cyt_P450_CS"/>
</dbReference>
<keyword evidence="6 8" id="KW-0503">Monooxygenase</keyword>
<dbReference type="EMBL" id="CAJOBA010006547">
    <property type="protein sequence ID" value="CAF3775991.1"/>
    <property type="molecule type" value="Genomic_DNA"/>
</dbReference>
<dbReference type="Gene3D" id="1.10.630.10">
    <property type="entry name" value="Cytochrome P450"/>
    <property type="match status" value="1"/>
</dbReference>
<evidence type="ECO:0000256" key="1">
    <source>
        <dbReference type="ARBA" id="ARBA00010617"/>
    </source>
</evidence>
<dbReference type="GO" id="GO:0020037">
    <property type="term" value="F:heme binding"/>
    <property type="evidence" value="ECO:0007669"/>
    <property type="project" value="InterPro"/>
</dbReference>
<dbReference type="AlphaFoldDB" id="A0A8S2ITU1"/>
<dbReference type="PANTHER" id="PTHR24291:SF50">
    <property type="entry name" value="BIFUNCTIONAL ALBAFLAVENONE MONOOXYGENASE_TERPENE SYNTHASE"/>
    <property type="match status" value="1"/>
</dbReference>
<evidence type="ECO:0000256" key="5">
    <source>
        <dbReference type="ARBA" id="ARBA00023004"/>
    </source>
</evidence>
<dbReference type="GO" id="GO:0016705">
    <property type="term" value="F:oxidoreductase activity, acting on paired donors, with incorporation or reduction of molecular oxygen"/>
    <property type="evidence" value="ECO:0007669"/>
    <property type="project" value="InterPro"/>
</dbReference>
<evidence type="ECO:0000313" key="10">
    <source>
        <dbReference type="EMBL" id="CAF1006904.1"/>
    </source>
</evidence>
<keyword evidence="9" id="KW-0472">Membrane</keyword>
<dbReference type="Proteomes" id="UP000677228">
    <property type="component" value="Unassembled WGS sequence"/>
</dbReference>